<dbReference type="eggNOG" id="ENOG502TN6Y">
    <property type="taxonomic scope" value="Eukaryota"/>
</dbReference>
<keyword evidence="2" id="KW-1185">Reference proteome</keyword>
<name>Q4N359_THEPA</name>
<dbReference type="KEGG" id="tpv:TP04_0128"/>
<dbReference type="RefSeq" id="XP_763763.1">
    <property type="nucleotide sequence ID" value="XM_758670.1"/>
</dbReference>
<protein>
    <submittedName>
        <fullName evidence="1">Uncharacterized protein</fullName>
    </submittedName>
</protein>
<dbReference type="Pfam" id="PF04385">
    <property type="entry name" value="FAINT"/>
    <property type="match status" value="1"/>
</dbReference>
<evidence type="ECO:0000313" key="2">
    <source>
        <dbReference type="Proteomes" id="UP000001949"/>
    </source>
</evidence>
<dbReference type="VEuPathDB" id="PiroplasmaDB:TpMuguga_04g00128"/>
<gene>
    <name evidence="1" type="ordered locus">TP04_0128</name>
</gene>
<comment type="caution">
    <text evidence="1">The sequence shown here is derived from an EMBL/GenBank/DDBJ whole genome shotgun (WGS) entry which is preliminary data.</text>
</comment>
<evidence type="ECO:0000313" key="1">
    <source>
        <dbReference type="EMBL" id="EAN31480.1"/>
    </source>
</evidence>
<dbReference type="InterPro" id="IPR007480">
    <property type="entry name" value="DUF529"/>
</dbReference>
<dbReference type="AlphaFoldDB" id="Q4N359"/>
<organism evidence="1 2">
    <name type="scientific">Theileria parva</name>
    <name type="common">East coast fever infection agent</name>
    <dbReference type="NCBI Taxonomy" id="5875"/>
    <lineage>
        <taxon>Eukaryota</taxon>
        <taxon>Sar</taxon>
        <taxon>Alveolata</taxon>
        <taxon>Apicomplexa</taxon>
        <taxon>Aconoidasida</taxon>
        <taxon>Piroplasmida</taxon>
        <taxon>Theileriidae</taxon>
        <taxon>Theileria</taxon>
    </lineage>
</organism>
<accession>Q4N359</accession>
<dbReference type="Proteomes" id="UP000001949">
    <property type="component" value="Unassembled WGS sequence"/>
</dbReference>
<proteinExistence type="predicted"/>
<dbReference type="InParanoid" id="Q4N359"/>
<reference evidence="1 2" key="1">
    <citation type="journal article" date="2005" name="Science">
        <title>Genome sequence of Theileria parva, a bovine pathogen that transforms lymphocytes.</title>
        <authorList>
            <person name="Gardner M.J."/>
            <person name="Bishop R."/>
            <person name="Shah T."/>
            <person name="de Villiers E.P."/>
            <person name="Carlton J.M."/>
            <person name="Hall N."/>
            <person name="Ren Q."/>
            <person name="Paulsen I.T."/>
            <person name="Pain A."/>
            <person name="Berriman M."/>
            <person name="Wilson R.J.M."/>
            <person name="Sato S."/>
            <person name="Ralph S.A."/>
            <person name="Mann D.J."/>
            <person name="Xiong Z."/>
            <person name="Shallom S.J."/>
            <person name="Weidman J."/>
            <person name="Jiang L."/>
            <person name="Lynn J."/>
            <person name="Weaver B."/>
            <person name="Shoaibi A."/>
            <person name="Domingo A.R."/>
            <person name="Wasawo D."/>
            <person name="Crabtree J."/>
            <person name="Wortman J.R."/>
            <person name="Haas B."/>
            <person name="Angiuoli S.V."/>
            <person name="Creasy T.H."/>
            <person name="Lu C."/>
            <person name="Suh B."/>
            <person name="Silva J.C."/>
            <person name="Utterback T.R."/>
            <person name="Feldblyum T.V."/>
            <person name="Pertea M."/>
            <person name="Allen J."/>
            <person name="Nierman W.C."/>
            <person name="Taracha E.L.N."/>
            <person name="Salzberg S.L."/>
            <person name="White O.R."/>
            <person name="Fitzhugh H.A."/>
            <person name="Morzaria S."/>
            <person name="Venter J.C."/>
            <person name="Fraser C.M."/>
            <person name="Nene V."/>
        </authorList>
    </citation>
    <scope>NUCLEOTIDE SEQUENCE [LARGE SCALE GENOMIC DNA]</scope>
    <source>
        <strain evidence="1 2">Muguga</strain>
    </source>
</reference>
<sequence length="587" mass="67327">MEIIHVDETDLQESRNSKNPKVRSCIEKLMNEATRIEIERLKGDPNVTAKIPAHVLDYFVSIIGTGPTGPSVLSEHTGVNSSQNVQLINANFQQRESTDKIDVVVGNNYKSLEAKIGYGIIKLFDGHERICNEIDPDNYLTHVLLYKNVENRFIAMLRRDSSLKVLKKANEKSNFEEVPNDYINFNHLQVVKKNGEVAGYREFIKQFEGCCLNVWFPFLTDKVIYKGNNIFDENETSVILESLSLNLLTEELKYHSRLLSLYSLSVELGLKNQTSDAQSVLTPISHVEIGESETSDAQSVLTPISHVEIGESETSDVQSLIPSISDEQNYVLNKTDDLSSHLSKTYIEAKQNPKGQDHKMQKKEILDFCEGLLVNMDSSIPDRPCELVKTVLESKAKQEHTPNDSGIRFMALDIKKPASNECSCKSYPNSRFYEAPENTLFNQILENPRVIWEHEVGEECIKEVYHYFDENEEWLVTVDNDNITKLYHKSSNSDYWIDKSGYMLDTRDLKVIRRNSEPLSPMDLKLYFRDSFCILPLGDVVSVSYRGEVYVLKEYGEHLSVWLFYNFQSNKAVFMVKKEEIVLQRFC</sequence>
<dbReference type="GeneID" id="3501251"/>
<dbReference type="EMBL" id="AAGK01000004">
    <property type="protein sequence ID" value="EAN31480.1"/>
    <property type="molecule type" value="Genomic_DNA"/>
</dbReference>